<evidence type="ECO:0000313" key="5">
    <source>
        <dbReference type="Proteomes" id="UP000539313"/>
    </source>
</evidence>
<accession>A0A7W3RA23</accession>
<evidence type="ECO:0000256" key="1">
    <source>
        <dbReference type="SAM" id="Coils"/>
    </source>
</evidence>
<feature type="coiled-coil region" evidence="1">
    <location>
        <begin position="69"/>
        <end position="96"/>
    </location>
</feature>
<feature type="domain" description="DUF4935" evidence="3">
    <location>
        <begin position="3"/>
        <end position="160"/>
    </location>
</feature>
<keyword evidence="5" id="KW-1185">Reference proteome</keyword>
<comment type="caution">
    <text evidence="4">The sequence shown here is derived from an EMBL/GenBank/DDBJ whole genome shotgun (WGS) entry which is preliminary data.</text>
</comment>
<evidence type="ECO:0000256" key="2">
    <source>
        <dbReference type="SAM" id="MobiDB-lite"/>
    </source>
</evidence>
<dbReference type="EMBL" id="JACJII010000001">
    <property type="protein sequence ID" value="MBA9005953.1"/>
    <property type="molecule type" value="Genomic_DNA"/>
</dbReference>
<proteinExistence type="predicted"/>
<name>A0A7W3RA23_9ACTN</name>
<dbReference type="RefSeq" id="WP_182707004.1">
    <property type="nucleotide sequence ID" value="NZ_JACJII010000001.1"/>
</dbReference>
<evidence type="ECO:0000259" key="3">
    <source>
        <dbReference type="Pfam" id="PF16289"/>
    </source>
</evidence>
<gene>
    <name evidence="4" type="ORF">HNR21_004835</name>
</gene>
<evidence type="ECO:0000313" key="4">
    <source>
        <dbReference type="EMBL" id="MBA9005953.1"/>
    </source>
</evidence>
<dbReference type="AlphaFoldDB" id="A0A7W3RA23"/>
<feature type="region of interest" description="Disordered" evidence="2">
    <location>
        <begin position="400"/>
        <end position="446"/>
    </location>
</feature>
<dbReference type="Pfam" id="PF16289">
    <property type="entry name" value="PIN_12"/>
    <property type="match status" value="1"/>
</dbReference>
<keyword evidence="1" id="KW-0175">Coiled coil</keyword>
<organism evidence="4 5">
    <name type="scientific">Thermomonospora cellulosilytica</name>
    <dbReference type="NCBI Taxonomy" id="1411118"/>
    <lineage>
        <taxon>Bacteria</taxon>
        <taxon>Bacillati</taxon>
        <taxon>Actinomycetota</taxon>
        <taxon>Actinomycetes</taxon>
        <taxon>Streptosporangiales</taxon>
        <taxon>Thermomonosporaceae</taxon>
        <taxon>Thermomonospora</taxon>
    </lineage>
</organism>
<reference evidence="4 5" key="1">
    <citation type="submission" date="2020-08" db="EMBL/GenBank/DDBJ databases">
        <title>Sequencing the genomes of 1000 actinobacteria strains.</title>
        <authorList>
            <person name="Klenk H.-P."/>
        </authorList>
    </citation>
    <scope>NUCLEOTIDE SEQUENCE [LARGE SCALE GENOMIC DNA]</scope>
    <source>
        <strain evidence="4 5">DSM 45823</strain>
    </source>
</reference>
<protein>
    <recommendedName>
        <fullName evidence="3">DUF4935 domain-containing protein</fullName>
    </recommendedName>
</protein>
<feature type="compositionally biased region" description="Basic and acidic residues" evidence="2">
    <location>
        <begin position="427"/>
        <end position="446"/>
    </location>
</feature>
<sequence length="446" mass="49977">MIVLLDANALVQNPWLDSVSWKIILGQAEPWGIELRVPQVSLLEATGRLRRRYRDDAAAVEELAKERRSRALRRAADDLRERAEQLVQEVTDAIAAAGATLIDPVPVPHLELVRRQVERRKPCKKDGNGYRDTLNWLTILETARANPDRRIVWVSDDGDFCGDGKEGKRSFHPDLLREAEAAGVVDRINLYPSEVRLALDLLAENGIHGDLSQGRLELCTKTISQYVIDTVLPAFLDSVGSALERRGAVVRFDHTKVTVEEQGRVDRGTVWTFTATIDLLVPEPADEPQAIQAPRPVQVSGLVTTDERDRITDHEISAIDAPHGWAFTMGIDSDALRDAGFMIAAVTGHLNASVDMEDIAHTLSIFKKALEGVRAYNEMTMPWRDLVQQVAMMRRQQLLENPDSPAMQKYLRQMWQTRPDSGDDGEQDRRGDRHEQGHGEAEQDGD</sequence>
<dbReference type="InterPro" id="IPR032557">
    <property type="entry name" value="DUF4935"/>
</dbReference>
<dbReference type="Proteomes" id="UP000539313">
    <property type="component" value="Unassembled WGS sequence"/>
</dbReference>